<dbReference type="Gene3D" id="3.40.525.10">
    <property type="entry name" value="CRAL-TRIO lipid binding domain"/>
    <property type="match status" value="1"/>
</dbReference>
<organism evidence="2 3">
    <name type="scientific">Aphanomyces invadans</name>
    <dbReference type="NCBI Taxonomy" id="157072"/>
    <lineage>
        <taxon>Eukaryota</taxon>
        <taxon>Sar</taxon>
        <taxon>Stramenopiles</taxon>
        <taxon>Oomycota</taxon>
        <taxon>Saprolegniomycetes</taxon>
        <taxon>Saprolegniales</taxon>
        <taxon>Verrucalvaceae</taxon>
        <taxon>Aphanomyces</taxon>
    </lineage>
</organism>
<sequence>MNRFYLLYRNAFFVLRKETNLLRLVRRCHDGVVDFRWKDTLQWRKEQHMDGILFEAMPYFRTIKENYPHYYHKRGLNNEPVYYEKPGKINLKKLRAEGITLDHLLRNSQMVTEFLWSVMEKDDNQKCISVLDVEGIGFSDFGGEVVEYVRRCAGYTVTREKVTIVRGKDKIYEALAHRIAHENIPVEFGGGSTGESPEEAILFQLQDYNNKVEGATNPLVGD</sequence>
<evidence type="ECO:0000313" key="3">
    <source>
        <dbReference type="Proteomes" id="UP000285060"/>
    </source>
</evidence>
<dbReference type="InterPro" id="IPR051026">
    <property type="entry name" value="PI/PC_transfer"/>
</dbReference>
<dbReference type="SUPFAM" id="SSF52087">
    <property type="entry name" value="CRAL/TRIO domain"/>
    <property type="match status" value="1"/>
</dbReference>
<dbReference type="EMBL" id="QUSY01000781">
    <property type="protein sequence ID" value="RHY27399.1"/>
    <property type="molecule type" value="Genomic_DNA"/>
</dbReference>
<keyword evidence="3" id="KW-1185">Reference proteome</keyword>
<accession>A0A418AQJ2</accession>
<dbReference type="PANTHER" id="PTHR45657">
    <property type="entry name" value="CRAL-TRIO DOMAIN-CONTAINING PROTEIN YKL091C-RELATED"/>
    <property type="match status" value="1"/>
</dbReference>
<dbReference type="VEuPathDB" id="FungiDB:H310_03856"/>
<dbReference type="PANTHER" id="PTHR45657:SF61">
    <property type="entry name" value="CRAL-TRIO DOMAIN-CONTAINING PROTEIN"/>
    <property type="match status" value="1"/>
</dbReference>
<evidence type="ECO:0000259" key="1">
    <source>
        <dbReference type="Pfam" id="PF00650"/>
    </source>
</evidence>
<gene>
    <name evidence="2" type="ORF">DYB32_007818</name>
</gene>
<dbReference type="InterPro" id="IPR036865">
    <property type="entry name" value="CRAL-TRIO_dom_sf"/>
</dbReference>
<dbReference type="Proteomes" id="UP000285060">
    <property type="component" value="Unassembled WGS sequence"/>
</dbReference>
<evidence type="ECO:0000313" key="2">
    <source>
        <dbReference type="EMBL" id="RHY27399.1"/>
    </source>
</evidence>
<dbReference type="InterPro" id="IPR001251">
    <property type="entry name" value="CRAL-TRIO_dom"/>
</dbReference>
<dbReference type="AlphaFoldDB" id="A0A418AQJ2"/>
<dbReference type="Pfam" id="PF00650">
    <property type="entry name" value="CRAL_TRIO"/>
    <property type="match status" value="1"/>
</dbReference>
<comment type="caution">
    <text evidence="2">The sequence shown here is derived from an EMBL/GenBank/DDBJ whole genome shotgun (WGS) entry which is preliminary data.</text>
</comment>
<proteinExistence type="predicted"/>
<reference evidence="2 3" key="1">
    <citation type="submission" date="2018-08" db="EMBL/GenBank/DDBJ databases">
        <title>Aphanomyces genome sequencing and annotation.</title>
        <authorList>
            <person name="Minardi D."/>
            <person name="Oidtmann B."/>
            <person name="Van Der Giezen M."/>
            <person name="Studholme D.J."/>
        </authorList>
    </citation>
    <scope>NUCLEOTIDE SEQUENCE [LARGE SCALE GENOMIC DNA]</scope>
    <source>
        <strain evidence="2 3">NJM0002</strain>
    </source>
</reference>
<feature type="non-terminal residue" evidence="2">
    <location>
        <position position="222"/>
    </location>
</feature>
<feature type="domain" description="CRAL-TRIO" evidence="1">
    <location>
        <begin position="65"/>
        <end position="151"/>
    </location>
</feature>
<name>A0A418AQJ2_9STRA</name>
<protein>
    <recommendedName>
        <fullName evidence="1">CRAL-TRIO domain-containing protein</fullName>
    </recommendedName>
</protein>